<evidence type="ECO:0000256" key="5">
    <source>
        <dbReference type="ARBA" id="ARBA00022932"/>
    </source>
</evidence>
<evidence type="ECO:0000256" key="2">
    <source>
        <dbReference type="ARBA" id="ARBA00022679"/>
    </source>
</evidence>
<sequence length="325" mass="37437">MDFNQIIGHENVIQNLKKSIEKGKVSHSYLFEGEESLGKKMVGLAFAKTLLCKEDGWEPCNKCSSCIKFDTGNHPDFQLIEPEKDSIKKEKMELLVKSITTAPFESKRKVFIIDDSHKITMEGQNAILKTLEEPPEFMNIILITSSSNKLLPTILSRCQGIKFYPVENSKIINLLVNKYDKIEEESKFIADFTKGSVGKSIELSISKDFFNRREEVIRIVDSILKGDKLRALTAIDFFMENKENVDEILDMLLYWFRDLIIYKEIGETDLIINKDKILVLSNQSFIDLNKINDIIEKIQETKVNIQRNVNFQLSLEAMLLNIQEV</sequence>
<keyword evidence="4" id="KW-0235">DNA replication</keyword>
<comment type="catalytic activity">
    <reaction evidence="6">
        <text>DNA(n) + a 2'-deoxyribonucleoside 5'-triphosphate = DNA(n+1) + diphosphate</text>
        <dbReference type="Rhea" id="RHEA:22508"/>
        <dbReference type="Rhea" id="RHEA-COMP:17339"/>
        <dbReference type="Rhea" id="RHEA-COMP:17340"/>
        <dbReference type="ChEBI" id="CHEBI:33019"/>
        <dbReference type="ChEBI" id="CHEBI:61560"/>
        <dbReference type="ChEBI" id="CHEBI:173112"/>
        <dbReference type="EC" id="2.7.7.7"/>
    </reaction>
</comment>
<evidence type="ECO:0000256" key="6">
    <source>
        <dbReference type="ARBA" id="ARBA00049244"/>
    </source>
</evidence>
<gene>
    <name evidence="8" type="primary">holB</name>
    <name evidence="8" type="ORF">KQI42_03490</name>
</gene>
<dbReference type="Proteomes" id="UP000749471">
    <property type="component" value="Unassembled WGS sequence"/>
</dbReference>
<proteinExistence type="predicted"/>
<dbReference type="Pfam" id="PF09115">
    <property type="entry name" value="DNApol3-delta_C"/>
    <property type="match status" value="1"/>
</dbReference>
<evidence type="ECO:0000256" key="4">
    <source>
        <dbReference type="ARBA" id="ARBA00022705"/>
    </source>
</evidence>
<evidence type="ECO:0000256" key="1">
    <source>
        <dbReference type="ARBA" id="ARBA00012417"/>
    </source>
</evidence>
<dbReference type="GO" id="GO:0003887">
    <property type="term" value="F:DNA-directed DNA polymerase activity"/>
    <property type="evidence" value="ECO:0007669"/>
    <property type="project" value="UniProtKB-EC"/>
</dbReference>
<reference evidence="8 9" key="1">
    <citation type="submission" date="2021-06" db="EMBL/GenBank/DDBJ databases">
        <authorList>
            <person name="Sun Q."/>
            <person name="Li D."/>
        </authorList>
    </citation>
    <scope>NUCLEOTIDE SEQUENCE [LARGE SCALE GENOMIC DNA]</scope>
    <source>
        <strain evidence="8 9">MSJ-40</strain>
    </source>
</reference>
<dbReference type="NCBIfam" id="TIGR00678">
    <property type="entry name" value="holB"/>
    <property type="match status" value="1"/>
</dbReference>
<dbReference type="EMBL" id="JAHLPM010000002">
    <property type="protein sequence ID" value="MBU5437058.1"/>
    <property type="molecule type" value="Genomic_DNA"/>
</dbReference>
<dbReference type="EC" id="2.7.7.7" evidence="1"/>
<keyword evidence="3 8" id="KW-0548">Nucleotidyltransferase</keyword>
<protein>
    <recommendedName>
        <fullName evidence="1">DNA-directed DNA polymerase</fullName>
        <ecNumber evidence="1">2.7.7.7</ecNumber>
    </recommendedName>
</protein>
<evidence type="ECO:0000313" key="8">
    <source>
        <dbReference type="EMBL" id="MBU5437058.1"/>
    </source>
</evidence>
<feature type="domain" description="DNA polymerase III delta subunit C-terminal" evidence="7">
    <location>
        <begin position="208"/>
        <end position="323"/>
    </location>
</feature>
<dbReference type="Pfam" id="PF13177">
    <property type="entry name" value="DNA_pol3_delta2"/>
    <property type="match status" value="1"/>
</dbReference>
<keyword evidence="2 8" id="KW-0808">Transferase</keyword>
<comment type="caution">
    <text evidence="8">The sequence shown here is derived from an EMBL/GenBank/DDBJ whole genome shotgun (WGS) entry which is preliminary data.</text>
</comment>
<dbReference type="PANTHER" id="PTHR11669">
    <property type="entry name" value="REPLICATION FACTOR C / DNA POLYMERASE III GAMMA-TAU SUBUNIT"/>
    <property type="match status" value="1"/>
</dbReference>
<dbReference type="InterPro" id="IPR050238">
    <property type="entry name" value="DNA_Rep/Repair_Clamp_Loader"/>
</dbReference>
<accession>A0ABS6E2C4</accession>
<dbReference type="RefSeq" id="WP_216516776.1">
    <property type="nucleotide sequence ID" value="NZ_JAHLPM010000002.1"/>
</dbReference>
<dbReference type="InterPro" id="IPR015199">
    <property type="entry name" value="DNA_pol_III_delta_C"/>
</dbReference>
<evidence type="ECO:0000259" key="7">
    <source>
        <dbReference type="Pfam" id="PF09115"/>
    </source>
</evidence>
<evidence type="ECO:0000313" key="9">
    <source>
        <dbReference type="Proteomes" id="UP000749471"/>
    </source>
</evidence>
<organism evidence="8 9">
    <name type="scientific">Tissierella simiarum</name>
    <dbReference type="NCBI Taxonomy" id="2841534"/>
    <lineage>
        <taxon>Bacteria</taxon>
        <taxon>Bacillati</taxon>
        <taxon>Bacillota</taxon>
        <taxon>Tissierellia</taxon>
        <taxon>Tissierellales</taxon>
        <taxon>Tissierellaceae</taxon>
        <taxon>Tissierella</taxon>
    </lineage>
</organism>
<dbReference type="InterPro" id="IPR004622">
    <property type="entry name" value="DNA_pol_HolB"/>
</dbReference>
<evidence type="ECO:0000256" key="3">
    <source>
        <dbReference type="ARBA" id="ARBA00022695"/>
    </source>
</evidence>
<keyword evidence="5" id="KW-0239">DNA-directed DNA polymerase</keyword>
<keyword evidence="9" id="KW-1185">Reference proteome</keyword>
<dbReference type="PANTHER" id="PTHR11669:SF8">
    <property type="entry name" value="DNA POLYMERASE III SUBUNIT DELTA"/>
    <property type="match status" value="1"/>
</dbReference>
<name>A0ABS6E2C4_9FIRM</name>